<dbReference type="PANTHER" id="PTHR42891">
    <property type="entry name" value="D-GLYCERO-BETA-D-MANNO-HEPTOSE-1,7-BISPHOSPHATE 7-PHOSPHATASE"/>
    <property type="match status" value="1"/>
</dbReference>
<dbReference type="SUPFAM" id="SSF56784">
    <property type="entry name" value="HAD-like"/>
    <property type="match status" value="1"/>
</dbReference>
<dbReference type="GO" id="GO:0046872">
    <property type="term" value="F:metal ion binding"/>
    <property type="evidence" value="ECO:0007669"/>
    <property type="project" value="UniProtKB-KW"/>
</dbReference>
<evidence type="ECO:0000313" key="9">
    <source>
        <dbReference type="Proteomes" id="UP000321230"/>
    </source>
</evidence>
<evidence type="ECO:0000313" key="8">
    <source>
        <dbReference type="EMBL" id="GEK92923.1"/>
    </source>
</evidence>
<dbReference type="GO" id="GO:0016791">
    <property type="term" value="F:phosphatase activity"/>
    <property type="evidence" value="ECO:0007669"/>
    <property type="project" value="InterPro"/>
</dbReference>
<dbReference type="NCBIfam" id="TIGR01656">
    <property type="entry name" value="Histidinol-ppas"/>
    <property type="match status" value="1"/>
</dbReference>
<dbReference type="InterPro" id="IPR006549">
    <property type="entry name" value="HAD-SF_hydro_IIIA"/>
</dbReference>
<accession>A0A511B016</accession>
<dbReference type="InterPro" id="IPR023214">
    <property type="entry name" value="HAD_sf"/>
</dbReference>
<evidence type="ECO:0000256" key="6">
    <source>
        <dbReference type="ARBA" id="ARBA00023277"/>
    </source>
</evidence>
<evidence type="ECO:0000256" key="5">
    <source>
        <dbReference type="ARBA" id="ARBA00022801"/>
    </source>
</evidence>
<dbReference type="GO" id="GO:0005975">
    <property type="term" value="P:carbohydrate metabolic process"/>
    <property type="evidence" value="ECO:0007669"/>
    <property type="project" value="InterPro"/>
</dbReference>
<dbReference type="Pfam" id="PF13242">
    <property type="entry name" value="Hydrolase_like"/>
    <property type="match status" value="1"/>
</dbReference>
<dbReference type="GO" id="GO:0005737">
    <property type="term" value="C:cytoplasm"/>
    <property type="evidence" value="ECO:0007669"/>
    <property type="project" value="UniProtKB-SubCell"/>
</dbReference>
<dbReference type="InterPro" id="IPR004446">
    <property type="entry name" value="Heptose_bisP_phosphatase"/>
</dbReference>
<dbReference type="NCBIfam" id="TIGR01662">
    <property type="entry name" value="HAD-SF-IIIA"/>
    <property type="match status" value="1"/>
</dbReference>
<evidence type="ECO:0000256" key="1">
    <source>
        <dbReference type="ARBA" id="ARBA00004496"/>
    </source>
</evidence>
<comment type="caution">
    <text evidence="8">The sequence shown here is derived from an EMBL/GenBank/DDBJ whole genome shotgun (WGS) entry which is preliminary data.</text>
</comment>
<gene>
    <name evidence="8" type="ORF">GWA01_06930</name>
</gene>
<dbReference type="PANTHER" id="PTHR42891:SF1">
    <property type="entry name" value="D-GLYCERO-BETA-D-MANNO-HEPTOSE-1,7-BISPHOSPHATE 7-PHOSPHATASE"/>
    <property type="match status" value="1"/>
</dbReference>
<evidence type="ECO:0000256" key="2">
    <source>
        <dbReference type="ARBA" id="ARBA00005628"/>
    </source>
</evidence>
<dbReference type="Proteomes" id="UP000321230">
    <property type="component" value="Unassembled WGS sequence"/>
</dbReference>
<dbReference type="InterPro" id="IPR006543">
    <property type="entry name" value="Histidinol-phos"/>
</dbReference>
<evidence type="ECO:0000256" key="3">
    <source>
        <dbReference type="ARBA" id="ARBA00022490"/>
    </source>
</evidence>
<sequence>MARLLSEASKKPEQTWQLRSEDSNCLLLVNRDAIPQAGASSLTWQEWKEYLLGAGKLSQISLPGKLWFPPQQSESNDSFKQLERPAIFLDRDGVINEDHGWVGTRERFHWTSNLFGALRRLTDLGYHVFIVTNQSGIARAFYTETDLHDLMTWVIDEIRKHGGTIDDWRFCPFHPNASIEQYRKTSNWRKPAPGMILDLAGKWKPDLSRSVLYGDQETDLQAAINSGIPAVKVGPETLASFVDSSFPKPSV</sequence>
<organism evidence="8 9">
    <name type="scientific">Gluconobacter wancherniae NBRC 103581</name>
    <dbReference type="NCBI Taxonomy" id="656744"/>
    <lineage>
        <taxon>Bacteria</taxon>
        <taxon>Pseudomonadati</taxon>
        <taxon>Pseudomonadota</taxon>
        <taxon>Alphaproteobacteria</taxon>
        <taxon>Acetobacterales</taxon>
        <taxon>Acetobacteraceae</taxon>
        <taxon>Gluconobacter</taxon>
    </lineage>
</organism>
<protein>
    <recommendedName>
        <fullName evidence="7">D,D-heptose 1,7-bisphosphate phosphatase</fullName>
    </recommendedName>
</protein>
<name>A0A511B016_9PROT</name>
<dbReference type="OrthoDB" id="9814110at2"/>
<keyword evidence="9" id="KW-1185">Reference proteome</keyword>
<evidence type="ECO:0000256" key="7">
    <source>
        <dbReference type="ARBA" id="ARBA00031828"/>
    </source>
</evidence>
<comment type="similarity">
    <text evidence="2">Belongs to the GmhB family.</text>
</comment>
<dbReference type="AlphaFoldDB" id="A0A511B016"/>
<comment type="subcellular location">
    <subcellularLocation>
        <location evidence="1">Cytoplasm</location>
    </subcellularLocation>
</comment>
<dbReference type="CDD" id="cd07503">
    <property type="entry name" value="HAD_HisB-N"/>
    <property type="match status" value="1"/>
</dbReference>
<keyword evidence="4" id="KW-0479">Metal-binding</keyword>
<evidence type="ECO:0000256" key="4">
    <source>
        <dbReference type="ARBA" id="ARBA00022723"/>
    </source>
</evidence>
<dbReference type="Gene3D" id="3.40.50.1000">
    <property type="entry name" value="HAD superfamily/HAD-like"/>
    <property type="match status" value="1"/>
</dbReference>
<dbReference type="EMBL" id="BJUZ01000001">
    <property type="protein sequence ID" value="GEK92923.1"/>
    <property type="molecule type" value="Genomic_DNA"/>
</dbReference>
<proteinExistence type="inferred from homology"/>
<keyword evidence="3" id="KW-0963">Cytoplasm</keyword>
<dbReference type="InterPro" id="IPR036412">
    <property type="entry name" value="HAD-like_sf"/>
</dbReference>
<keyword evidence="5" id="KW-0378">Hydrolase</keyword>
<reference evidence="8 9" key="1">
    <citation type="submission" date="2019-07" db="EMBL/GenBank/DDBJ databases">
        <title>Whole genome shotgun sequence of Gluconobacter wancherniae NBRC 103581.</title>
        <authorList>
            <person name="Hosoyama A."/>
            <person name="Uohara A."/>
            <person name="Ohji S."/>
            <person name="Ichikawa N."/>
        </authorList>
    </citation>
    <scope>NUCLEOTIDE SEQUENCE [LARGE SCALE GENOMIC DNA]</scope>
    <source>
        <strain evidence="8 9">NBRC 103581</strain>
    </source>
</reference>
<keyword evidence="6" id="KW-0119">Carbohydrate metabolism</keyword>